<feature type="region of interest" description="Disordered" evidence="4">
    <location>
        <begin position="1"/>
        <end position="20"/>
    </location>
</feature>
<keyword evidence="7" id="KW-1185">Reference proteome</keyword>
<proteinExistence type="predicted"/>
<evidence type="ECO:0000259" key="5">
    <source>
        <dbReference type="Pfam" id="PF02581"/>
    </source>
</evidence>
<dbReference type="Gene3D" id="3.20.20.70">
    <property type="entry name" value="Aldolase class I"/>
    <property type="match status" value="1"/>
</dbReference>
<accession>A0A917U1A5</accession>
<reference evidence="6" key="1">
    <citation type="journal article" date="2014" name="Int. J. Syst. Evol. Microbiol.">
        <title>Complete genome sequence of Corynebacterium casei LMG S-19264T (=DSM 44701T), isolated from a smear-ripened cheese.</title>
        <authorList>
            <consortium name="US DOE Joint Genome Institute (JGI-PGF)"/>
            <person name="Walter F."/>
            <person name="Albersmeier A."/>
            <person name="Kalinowski J."/>
            <person name="Ruckert C."/>
        </authorList>
    </citation>
    <scope>NUCLEOTIDE SEQUENCE</scope>
    <source>
        <strain evidence="6">CGMCC 4.7312</strain>
    </source>
</reference>
<comment type="caution">
    <text evidence="6">The sequence shown here is derived from an EMBL/GenBank/DDBJ whole genome shotgun (WGS) entry which is preliminary data.</text>
</comment>
<evidence type="ECO:0000256" key="1">
    <source>
        <dbReference type="ARBA" id="ARBA00003814"/>
    </source>
</evidence>
<dbReference type="GO" id="GO:0005737">
    <property type="term" value="C:cytoplasm"/>
    <property type="evidence" value="ECO:0007669"/>
    <property type="project" value="TreeGrafter"/>
</dbReference>
<keyword evidence="3" id="KW-0784">Thiamine biosynthesis</keyword>
<organism evidence="6 7">
    <name type="scientific">Micromonospora sonchi</name>
    <dbReference type="NCBI Taxonomy" id="1763543"/>
    <lineage>
        <taxon>Bacteria</taxon>
        <taxon>Bacillati</taxon>
        <taxon>Actinomycetota</taxon>
        <taxon>Actinomycetes</taxon>
        <taxon>Micromonosporales</taxon>
        <taxon>Micromonosporaceae</taxon>
        <taxon>Micromonospora</taxon>
    </lineage>
</organism>
<comment type="function">
    <text evidence="1">Condenses 4-methyl-5-(beta-hydroxyethyl)thiazole monophosphate (THZ-P) and 2-methyl-4-amino-5-hydroxymethyl pyrimidine pyrophosphate (HMP-PP) to form thiamine monophosphate (TMP).</text>
</comment>
<dbReference type="PANTHER" id="PTHR20857">
    <property type="entry name" value="THIAMINE-PHOSPHATE PYROPHOSPHORYLASE"/>
    <property type="match status" value="1"/>
</dbReference>
<dbReference type="EMBL" id="BMNB01000018">
    <property type="protein sequence ID" value="GGM50358.1"/>
    <property type="molecule type" value="Genomic_DNA"/>
</dbReference>
<protein>
    <recommendedName>
        <fullName evidence="5">Thiamine phosphate synthase/TenI domain-containing protein</fullName>
    </recommendedName>
</protein>
<dbReference type="CDD" id="cd00564">
    <property type="entry name" value="TMP_TenI"/>
    <property type="match status" value="1"/>
</dbReference>
<dbReference type="AlphaFoldDB" id="A0A917U1A5"/>
<evidence type="ECO:0000313" key="7">
    <source>
        <dbReference type="Proteomes" id="UP000608890"/>
    </source>
</evidence>
<evidence type="ECO:0000256" key="2">
    <source>
        <dbReference type="ARBA" id="ARBA00004948"/>
    </source>
</evidence>
<dbReference type="SUPFAM" id="SSF51391">
    <property type="entry name" value="Thiamin phosphate synthase"/>
    <property type="match status" value="1"/>
</dbReference>
<sequence length="253" mass="25974">MTPGDADLGPEPPLQGPARTRIPPISGLVLLTDRREVVGRGPLVEVVAAAVAGGVRWVVLRELDLPRTERLALAAELRPILAEAGGILAVAGPDPLLDNAIATATAVREVAVPRAAVTARCIAGAHPLVALHLSAGGPYPPPDADMVGRSCHDEAELRRLSTEDYVTLSPVFPTRTKPGYGPPLLPEGLAELIRLSPVPAIALGGIETPAQVRACVEAGAAGVAVLGAIMRAPDPEQTAAALTNALEQATANH</sequence>
<dbReference type="GO" id="GO:0009228">
    <property type="term" value="P:thiamine biosynthetic process"/>
    <property type="evidence" value="ECO:0007669"/>
    <property type="project" value="UniProtKB-KW"/>
</dbReference>
<gene>
    <name evidence="6" type="ORF">GCM10011608_39120</name>
</gene>
<name>A0A917U1A5_9ACTN</name>
<comment type="pathway">
    <text evidence="2">Cofactor biosynthesis; thiamine diphosphate biosynthesis.</text>
</comment>
<dbReference type="Proteomes" id="UP000608890">
    <property type="component" value="Unassembled WGS sequence"/>
</dbReference>
<dbReference type="InterPro" id="IPR022998">
    <property type="entry name" value="ThiamineP_synth_TenI"/>
</dbReference>
<evidence type="ECO:0000313" key="6">
    <source>
        <dbReference type="EMBL" id="GGM50358.1"/>
    </source>
</evidence>
<feature type="domain" description="Thiamine phosphate synthase/TenI" evidence="5">
    <location>
        <begin position="28"/>
        <end position="90"/>
    </location>
</feature>
<dbReference type="InterPro" id="IPR013785">
    <property type="entry name" value="Aldolase_TIM"/>
</dbReference>
<evidence type="ECO:0000256" key="3">
    <source>
        <dbReference type="ARBA" id="ARBA00022977"/>
    </source>
</evidence>
<feature type="domain" description="Thiamine phosphate synthase/TenI" evidence="5">
    <location>
        <begin position="146"/>
        <end position="229"/>
    </location>
</feature>
<reference evidence="6" key="2">
    <citation type="submission" date="2020-09" db="EMBL/GenBank/DDBJ databases">
        <authorList>
            <person name="Sun Q."/>
            <person name="Zhou Y."/>
        </authorList>
    </citation>
    <scope>NUCLEOTIDE SEQUENCE</scope>
    <source>
        <strain evidence="6">CGMCC 4.7312</strain>
    </source>
</reference>
<dbReference type="GO" id="GO:0004789">
    <property type="term" value="F:thiamine-phosphate diphosphorylase activity"/>
    <property type="evidence" value="ECO:0007669"/>
    <property type="project" value="TreeGrafter"/>
</dbReference>
<dbReference type="InterPro" id="IPR036206">
    <property type="entry name" value="ThiamineP_synth_sf"/>
</dbReference>
<dbReference type="PANTHER" id="PTHR20857:SF15">
    <property type="entry name" value="THIAMINE-PHOSPHATE SYNTHASE"/>
    <property type="match status" value="1"/>
</dbReference>
<dbReference type="Pfam" id="PF02581">
    <property type="entry name" value="TMP-TENI"/>
    <property type="match status" value="2"/>
</dbReference>
<evidence type="ECO:0000256" key="4">
    <source>
        <dbReference type="SAM" id="MobiDB-lite"/>
    </source>
</evidence>